<dbReference type="EMBL" id="NOUW01000003">
    <property type="protein sequence ID" value="PDX90795.1"/>
    <property type="molecule type" value="Genomic_DNA"/>
</dbReference>
<dbReference type="Proteomes" id="UP000220438">
    <property type="component" value="Unassembled WGS sequence"/>
</dbReference>
<feature type="active site" evidence="1">
    <location>
        <position position="33"/>
    </location>
</feature>
<evidence type="ECO:0000256" key="2">
    <source>
        <dbReference type="PIRSR" id="PIRSR014972-2"/>
    </source>
</evidence>
<dbReference type="PANTHER" id="PTHR36934">
    <property type="entry name" value="BLR0278 PROTEIN"/>
    <property type="match status" value="1"/>
</dbReference>
<protein>
    <submittedName>
        <fullName evidence="4">Thioesterase</fullName>
    </submittedName>
</protein>
<dbReference type="SUPFAM" id="SSF54637">
    <property type="entry name" value="Thioesterase/thiol ester dehydrase-isomerase"/>
    <property type="match status" value="1"/>
</dbReference>
<reference evidence="4 5" key="1">
    <citation type="journal article" date="2017" name="Front. Microbiol.">
        <title>New Insights into the Diversity of the Genus Faecalibacterium.</title>
        <authorList>
            <person name="Benevides L."/>
            <person name="Burman S."/>
            <person name="Martin R."/>
            <person name="Robert V."/>
            <person name="Thomas M."/>
            <person name="Miquel S."/>
            <person name="Chain F."/>
            <person name="Sokol H."/>
            <person name="Bermudez-Humaran L.G."/>
            <person name="Morrison M."/>
            <person name="Langella P."/>
            <person name="Azevedo V.A."/>
            <person name="Chatel J.M."/>
            <person name="Soares S."/>
        </authorList>
    </citation>
    <scope>NUCLEOTIDE SEQUENCE [LARGE SCALE GENOMIC DNA]</scope>
    <source>
        <strain evidence="4 5">AHMP21</strain>
    </source>
</reference>
<feature type="active site" evidence="1">
    <location>
        <position position="41"/>
    </location>
</feature>
<proteinExistence type="predicted"/>
<feature type="binding site" evidence="2">
    <location>
        <position position="60"/>
    </location>
    <ligand>
        <name>substrate</name>
    </ligand>
</feature>
<evidence type="ECO:0000256" key="1">
    <source>
        <dbReference type="PIRSR" id="PIRSR014972-1"/>
    </source>
</evidence>
<organism evidence="4 5">
    <name type="scientific">Faecalibacterium prausnitzii</name>
    <dbReference type="NCBI Taxonomy" id="853"/>
    <lineage>
        <taxon>Bacteria</taxon>
        <taxon>Bacillati</taxon>
        <taxon>Bacillota</taxon>
        <taxon>Clostridia</taxon>
        <taxon>Eubacteriales</taxon>
        <taxon>Oscillospiraceae</taxon>
        <taxon>Faecalibacterium</taxon>
    </lineage>
</organism>
<dbReference type="PANTHER" id="PTHR36934:SF1">
    <property type="entry name" value="THIOESTERASE DOMAIN-CONTAINING PROTEIN"/>
    <property type="match status" value="1"/>
</dbReference>
<accession>A0A2A7BHF7</accession>
<dbReference type="PIRSF" id="PIRSF014972">
    <property type="entry name" value="FlK"/>
    <property type="match status" value="1"/>
</dbReference>
<dbReference type="InterPro" id="IPR054485">
    <property type="entry name" value="FlK-like_dom"/>
</dbReference>
<comment type="caution">
    <text evidence="4">The sequence shown here is derived from an EMBL/GenBank/DDBJ whole genome shotgun (WGS) entry which is preliminary data.</text>
</comment>
<sequence>MLEAGIRGEQSVAVTAENTAKTMGSGTLDVFATPALVALAEKTCWMSVAAALDEGCGTVGTRLELEHSAPTPVGMTVTCESELTAVEGRKLVFKVSLHDEKGPVGGGVHERFIINNAKFAAKAEGKKG</sequence>
<dbReference type="InterPro" id="IPR029069">
    <property type="entry name" value="HotDog_dom_sf"/>
</dbReference>
<feature type="binding site" evidence="2">
    <location>
        <position position="111"/>
    </location>
    <ligand>
        <name>substrate</name>
    </ligand>
</feature>
<evidence type="ECO:0000259" key="3">
    <source>
        <dbReference type="Pfam" id="PF22636"/>
    </source>
</evidence>
<evidence type="ECO:0000313" key="5">
    <source>
        <dbReference type="Proteomes" id="UP000220438"/>
    </source>
</evidence>
<feature type="domain" description="Fluoroacetyl-CoA-specific thioesterase-like" evidence="3">
    <location>
        <begin position="14"/>
        <end position="116"/>
    </location>
</feature>
<dbReference type="Gene3D" id="3.10.129.10">
    <property type="entry name" value="Hotdog Thioesterase"/>
    <property type="match status" value="1"/>
</dbReference>
<evidence type="ECO:0000313" key="4">
    <source>
        <dbReference type="EMBL" id="PDX90795.1"/>
    </source>
</evidence>
<name>A0A2A7BHF7_9FIRM</name>
<dbReference type="InterPro" id="IPR025540">
    <property type="entry name" value="FlK"/>
</dbReference>
<feature type="binding site" evidence="2">
    <location>
        <position position="60"/>
    </location>
    <ligand>
        <name>CoA</name>
        <dbReference type="ChEBI" id="CHEBI:57287"/>
    </ligand>
</feature>
<feature type="active site" evidence="1">
    <location>
        <position position="67"/>
    </location>
</feature>
<dbReference type="Pfam" id="PF22636">
    <property type="entry name" value="FlK"/>
    <property type="match status" value="1"/>
</dbReference>
<gene>
    <name evidence="4" type="ORF">CHR61_00465</name>
</gene>
<dbReference type="RefSeq" id="WP_097769797.1">
    <property type="nucleotide sequence ID" value="NZ_NOUW01000003.1"/>
</dbReference>
<dbReference type="AlphaFoldDB" id="A0A2A7BHF7"/>